<dbReference type="CDD" id="cd00207">
    <property type="entry name" value="fer2"/>
    <property type="match status" value="1"/>
</dbReference>
<dbReference type="AlphaFoldDB" id="A0A3S0LPH4"/>
<evidence type="ECO:0000313" key="5">
    <source>
        <dbReference type="Proteomes" id="UP000279908"/>
    </source>
</evidence>
<gene>
    <name evidence="4" type="ORF">EKD02_06965</name>
    <name evidence="2" type="ORF">FP507_06915</name>
    <name evidence="3" type="ORF">GJ685_02730</name>
</gene>
<evidence type="ECO:0000313" key="4">
    <source>
        <dbReference type="EMBL" id="RTY37567.1"/>
    </source>
</evidence>
<reference evidence="4 5" key="1">
    <citation type="submission" date="2018-12" db="EMBL/GenBank/DDBJ databases">
        <authorList>
            <person name="Lunina O.N."/>
            <person name="Grouzdev D.S."/>
            <person name="Gorlenko V.M."/>
            <person name="Savvichev A.S."/>
        </authorList>
    </citation>
    <scope>NUCLEOTIDE SEQUENCE [LARGE SCALE GENOMIC DNA]</scope>
    <source>
        <strain evidence="4 5">BrKhr-17</strain>
    </source>
</reference>
<reference evidence="3 7" key="3">
    <citation type="submission" date="2019-11" db="EMBL/GenBank/DDBJ databases">
        <title>Green- and brown-colored morphotypes of Chlorobia in the stratified aquatic ecosystems of Kandalaksha Gulf (White Sea): A model for study of the accessory genome evolution.</title>
        <authorList>
            <person name="Grouzdev D.S."/>
        </authorList>
    </citation>
    <scope>NUCLEOTIDE SEQUENCE [LARGE SCALE GENOMIC DNA]</scope>
    <source>
        <strain evidence="3 7">ZM</strain>
    </source>
</reference>
<dbReference type="InterPro" id="IPR001041">
    <property type="entry name" value="2Fe-2S_ferredoxin-type"/>
</dbReference>
<dbReference type="EMBL" id="RXYK01000009">
    <property type="protein sequence ID" value="RTY37567.1"/>
    <property type="molecule type" value="Genomic_DNA"/>
</dbReference>
<protein>
    <submittedName>
        <fullName evidence="4">(2Fe-2S)-binding protein</fullName>
    </submittedName>
    <submittedName>
        <fullName evidence="3">2Fe-2S iron-sulfur cluster binding domain-containing protein</fullName>
    </submittedName>
</protein>
<dbReference type="InterPro" id="IPR036010">
    <property type="entry name" value="2Fe-2S_ferredoxin-like_sf"/>
</dbReference>
<sequence>MKVTINSIEYNANEGDRLLDIARRNHAHIGYFCGGNALCQTCYSRITEGAELLSPLNEIELEILSPNLIQAGTRLACQATIEKPGTIAMVSAIEEVKQMTQTTPLQLPLYMGIMGWEAAVMLPRTIAMQIGRIFEGKLNLEELGRDMTEALTEVVASVFQLLLPGPEESPEEKKSEAQQ</sequence>
<dbReference type="SUPFAM" id="SSF54292">
    <property type="entry name" value="2Fe-2S ferredoxin-like"/>
    <property type="match status" value="1"/>
</dbReference>
<dbReference type="GO" id="GO:0051536">
    <property type="term" value="F:iron-sulfur cluster binding"/>
    <property type="evidence" value="ECO:0007669"/>
    <property type="project" value="InterPro"/>
</dbReference>
<evidence type="ECO:0000259" key="1">
    <source>
        <dbReference type="PROSITE" id="PS51085"/>
    </source>
</evidence>
<evidence type="ECO:0000313" key="7">
    <source>
        <dbReference type="Proteomes" id="UP000489351"/>
    </source>
</evidence>
<dbReference type="RefSeq" id="WP_126341330.1">
    <property type="nucleotide sequence ID" value="NZ_CP041698.1"/>
</dbReference>
<proteinExistence type="predicted"/>
<dbReference type="EMBL" id="VMRG01000001">
    <property type="protein sequence ID" value="KAA6232816.1"/>
    <property type="molecule type" value="Genomic_DNA"/>
</dbReference>
<dbReference type="InterPro" id="IPR012675">
    <property type="entry name" value="Beta-grasp_dom_sf"/>
</dbReference>
<evidence type="ECO:0000313" key="6">
    <source>
        <dbReference type="Proteomes" id="UP000327458"/>
    </source>
</evidence>
<keyword evidence="7" id="KW-1185">Reference proteome</keyword>
<dbReference type="Proteomes" id="UP000489351">
    <property type="component" value="Unassembled WGS sequence"/>
</dbReference>
<dbReference type="Gene3D" id="3.10.20.30">
    <property type="match status" value="1"/>
</dbReference>
<accession>A0A3S0LPH4</accession>
<organism evidence="4 5">
    <name type="scientific">Chlorobium phaeovibrioides</name>
    <dbReference type="NCBI Taxonomy" id="1094"/>
    <lineage>
        <taxon>Bacteria</taxon>
        <taxon>Pseudomonadati</taxon>
        <taxon>Chlorobiota</taxon>
        <taxon>Chlorobiia</taxon>
        <taxon>Chlorobiales</taxon>
        <taxon>Chlorobiaceae</taxon>
        <taxon>Chlorobium/Pelodictyon group</taxon>
        <taxon>Chlorobium</taxon>
    </lineage>
</organism>
<dbReference type="EMBL" id="WUBZ01000006">
    <property type="protein sequence ID" value="MWV53977.1"/>
    <property type="molecule type" value="Genomic_DNA"/>
</dbReference>
<dbReference type="Proteomes" id="UP000327458">
    <property type="component" value="Unassembled WGS sequence"/>
</dbReference>
<reference evidence="2 6" key="2">
    <citation type="submission" date="2019-07" db="EMBL/GenBank/DDBJ databases">
        <title>Draft genome Sequence of Chlorobium phaeovibrioides sp. strain PhvTcv-s14, from the Phylum Chlorobi.</title>
        <authorList>
            <person name="Babenko V."/>
            <person name="Boldyreva D."/>
            <person name="Kanygina A."/>
            <person name="Selezneva O."/>
            <person name="Akopiyan T."/>
            <person name="Lunina O."/>
        </authorList>
    </citation>
    <scope>NUCLEOTIDE SEQUENCE [LARGE SCALE GENOMIC DNA]</scope>
    <source>
        <strain evidence="2 6">GrTcv12</strain>
    </source>
</reference>
<evidence type="ECO:0000313" key="2">
    <source>
        <dbReference type="EMBL" id="KAA6232816.1"/>
    </source>
</evidence>
<name>A0A3S0LPH4_CHLPH</name>
<comment type="caution">
    <text evidence="4">The sequence shown here is derived from an EMBL/GenBank/DDBJ whole genome shotgun (WGS) entry which is preliminary data.</text>
</comment>
<feature type="domain" description="2Fe-2S ferredoxin-type" evidence="1">
    <location>
        <begin position="1"/>
        <end position="96"/>
    </location>
</feature>
<dbReference type="PROSITE" id="PS51085">
    <property type="entry name" value="2FE2S_FER_2"/>
    <property type="match status" value="1"/>
</dbReference>
<dbReference type="Proteomes" id="UP000279908">
    <property type="component" value="Unassembled WGS sequence"/>
</dbReference>
<evidence type="ECO:0000313" key="3">
    <source>
        <dbReference type="EMBL" id="MWV53977.1"/>
    </source>
</evidence>
<dbReference type="Pfam" id="PF00111">
    <property type="entry name" value="Fer2"/>
    <property type="match status" value="1"/>
</dbReference>